<keyword evidence="2" id="KW-1185">Reference proteome</keyword>
<dbReference type="AlphaFoldDB" id="A0A238D927"/>
<sequence>MRRYRIRLLAWVVAIRRWFGYGWQMCEIGSQSAIKSALKNSQDVDLLNKMSEFPGLDLQLYLSEAAVSCRFRRGFDGSTFPAGAGAGHVPAPAR</sequence>
<dbReference type="EMBL" id="FLMQ01000057">
    <property type="protein sequence ID" value="SBP89739.1"/>
    <property type="molecule type" value="Genomic_DNA"/>
</dbReference>
<reference evidence="1 2" key="1">
    <citation type="submission" date="2016-06" db="EMBL/GenBank/DDBJ databases">
        <authorList>
            <person name="Kjaerup R.B."/>
            <person name="Dalgaard T.S."/>
            <person name="Juul-Madsen H.R."/>
        </authorList>
    </citation>
    <scope>NUCLEOTIDE SEQUENCE [LARGE SCALE GENOMIC DNA]</scope>
    <source>
        <strain evidence="1 2">DSM 16361</strain>
    </source>
</reference>
<evidence type="ECO:0000313" key="2">
    <source>
        <dbReference type="Proteomes" id="UP000214566"/>
    </source>
</evidence>
<protein>
    <submittedName>
        <fullName evidence="1">Uncharacterized protein</fullName>
    </submittedName>
</protein>
<proteinExistence type="predicted"/>
<dbReference type="Proteomes" id="UP000214566">
    <property type="component" value="Unassembled WGS sequence"/>
</dbReference>
<gene>
    <name evidence="1" type="ORF">THIARS_80263</name>
</gene>
<evidence type="ECO:0000313" key="1">
    <source>
        <dbReference type="EMBL" id="SBP89739.1"/>
    </source>
</evidence>
<accession>A0A238D927</accession>
<organism evidence="1 2">
    <name type="scientific">Thiomonas delicata</name>
    <name type="common">Thiomonas cuprina</name>
    <dbReference type="NCBI Taxonomy" id="364030"/>
    <lineage>
        <taxon>Bacteria</taxon>
        <taxon>Pseudomonadati</taxon>
        <taxon>Pseudomonadota</taxon>
        <taxon>Betaproteobacteria</taxon>
        <taxon>Burkholderiales</taxon>
        <taxon>Thiomonas</taxon>
    </lineage>
</organism>
<name>A0A238D927_THIDL</name>